<feature type="region of interest" description="Disordered" evidence="1">
    <location>
        <begin position="1"/>
        <end position="24"/>
    </location>
</feature>
<feature type="compositionally biased region" description="Basic and acidic residues" evidence="1">
    <location>
        <begin position="102"/>
        <end position="111"/>
    </location>
</feature>
<sequence>MTGIGREQHGPHNASGNTGAGNIGSVLHGFHLPHGFHLDALLSAVTKSLGKSLDLAGRGYCCTCNPIEDAAPVSQPPIVTRVPSDTAQTFASSATHQQTTEVHPHENLSGK</sequence>
<gene>
    <name evidence="2" type="ORF">CARN6_1278</name>
</gene>
<organism evidence="2">
    <name type="scientific">mine drainage metagenome</name>
    <dbReference type="NCBI Taxonomy" id="410659"/>
    <lineage>
        <taxon>unclassified sequences</taxon>
        <taxon>metagenomes</taxon>
        <taxon>ecological metagenomes</taxon>
    </lineage>
</organism>
<evidence type="ECO:0000313" key="2">
    <source>
        <dbReference type="EMBL" id="CBI07873.1"/>
    </source>
</evidence>
<reference evidence="2" key="1">
    <citation type="submission" date="2009-10" db="EMBL/GenBank/DDBJ databases">
        <title>Diversity of trophic interactions inside an arsenic-rich microbial ecosystem.</title>
        <authorList>
            <person name="Bertin P.N."/>
            <person name="Heinrich-Salmeron A."/>
            <person name="Pelletier E."/>
            <person name="Goulhen-Chollet F."/>
            <person name="Arsene-Ploetze F."/>
            <person name="Gallien S."/>
            <person name="Calteau A."/>
            <person name="Vallenet D."/>
            <person name="Casiot C."/>
            <person name="Chane-Woon-Ming B."/>
            <person name="Giloteaux L."/>
            <person name="Barakat M."/>
            <person name="Bonnefoy V."/>
            <person name="Bruneel O."/>
            <person name="Chandler M."/>
            <person name="Cleiss J."/>
            <person name="Duran R."/>
            <person name="Elbaz-Poulichet F."/>
            <person name="Fonknechten N."/>
            <person name="Lauga B."/>
            <person name="Mornico D."/>
            <person name="Ortet P."/>
            <person name="Schaeffer C."/>
            <person name="Siguier P."/>
            <person name="Alexander Thil Smith A."/>
            <person name="Van Dorsselaer A."/>
            <person name="Weissenbach J."/>
            <person name="Medigue C."/>
            <person name="Le Paslier D."/>
        </authorList>
    </citation>
    <scope>NUCLEOTIDE SEQUENCE</scope>
</reference>
<protein>
    <submittedName>
        <fullName evidence="2">Uncharacterized protein</fullName>
    </submittedName>
</protein>
<proteinExistence type="predicted"/>
<name>E6QKV3_9ZZZZ</name>
<dbReference type="EMBL" id="CABQ01000155">
    <property type="protein sequence ID" value="CBI07873.1"/>
    <property type="molecule type" value="Genomic_DNA"/>
</dbReference>
<accession>E6QKV3</accession>
<comment type="caution">
    <text evidence="2">The sequence shown here is derived from an EMBL/GenBank/DDBJ whole genome shotgun (WGS) entry which is preliminary data.</text>
</comment>
<feature type="region of interest" description="Disordered" evidence="1">
    <location>
        <begin position="85"/>
        <end position="111"/>
    </location>
</feature>
<feature type="compositionally biased region" description="Basic and acidic residues" evidence="1">
    <location>
        <begin position="1"/>
        <end position="10"/>
    </location>
</feature>
<feature type="compositionally biased region" description="Polar residues" evidence="1">
    <location>
        <begin position="85"/>
        <end position="101"/>
    </location>
</feature>
<evidence type="ECO:0000256" key="1">
    <source>
        <dbReference type="SAM" id="MobiDB-lite"/>
    </source>
</evidence>
<dbReference type="AlphaFoldDB" id="E6QKV3"/>